<evidence type="ECO:0000256" key="1">
    <source>
        <dbReference type="SAM" id="Phobius"/>
    </source>
</evidence>
<organism evidence="2 3">
    <name type="scientific">Anopheles culicifacies</name>
    <dbReference type="NCBI Taxonomy" id="139723"/>
    <lineage>
        <taxon>Eukaryota</taxon>
        <taxon>Metazoa</taxon>
        <taxon>Ecdysozoa</taxon>
        <taxon>Arthropoda</taxon>
        <taxon>Hexapoda</taxon>
        <taxon>Insecta</taxon>
        <taxon>Pterygota</taxon>
        <taxon>Neoptera</taxon>
        <taxon>Endopterygota</taxon>
        <taxon>Diptera</taxon>
        <taxon>Nematocera</taxon>
        <taxon>Culicoidea</taxon>
        <taxon>Culicidae</taxon>
        <taxon>Anophelinae</taxon>
        <taxon>Anopheles</taxon>
        <taxon>culicifacies species complex</taxon>
    </lineage>
</organism>
<reference evidence="2" key="2">
    <citation type="submission" date="2020-05" db="UniProtKB">
        <authorList>
            <consortium name="EnsemblMetazoa"/>
        </authorList>
    </citation>
    <scope>IDENTIFICATION</scope>
    <source>
        <strain evidence="2">A-37</strain>
    </source>
</reference>
<dbReference type="GO" id="GO:0016020">
    <property type="term" value="C:membrane"/>
    <property type="evidence" value="ECO:0007669"/>
    <property type="project" value="TreeGrafter"/>
</dbReference>
<keyword evidence="1" id="KW-0812">Transmembrane</keyword>
<sequence length="184" mass="21492">MEVKEEDEQKNCEILSFTLGTLQCSSIITDYLYRSQQKPYDSRQLMVTVFVCLWGARLSGYLLYRIVKIGRDKQFEDNRRNVIRFAVFWTFQVSPMLGRFACNVLFYHWTLRLVCGLFFASFGSTTNEPFYVTFIVSIRARQKVPFLLPIGRIPGIVEQFVNSNSICALSFLEKVQKRLSQMYA</sequence>
<dbReference type="Pfam" id="PF06966">
    <property type="entry name" value="DUF1295"/>
    <property type="match status" value="1"/>
</dbReference>
<dbReference type="VEuPathDB" id="VectorBase:ACUA028230"/>
<dbReference type="Proteomes" id="UP000075883">
    <property type="component" value="Unassembled WGS sequence"/>
</dbReference>
<dbReference type="AlphaFoldDB" id="A0A182MWU2"/>
<protein>
    <submittedName>
        <fullName evidence="2">Uncharacterized protein</fullName>
    </submittedName>
</protein>
<accession>A0A182MWU2</accession>
<feature type="transmembrane region" description="Helical" evidence="1">
    <location>
        <begin position="85"/>
        <end position="109"/>
    </location>
</feature>
<keyword evidence="1" id="KW-1133">Transmembrane helix</keyword>
<feature type="transmembrane region" description="Helical" evidence="1">
    <location>
        <begin position="45"/>
        <end position="64"/>
    </location>
</feature>
<dbReference type="EnsemblMetazoa" id="ACUA028230-RA">
    <property type="protein sequence ID" value="ACUA028230-PA"/>
    <property type="gene ID" value="ACUA028230"/>
</dbReference>
<dbReference type="InterPro" id="IPR010721">
    <property type="entry name" value="UstE-like"/>
</dbReference>
<dbReference type="EMBL" id="AXCM01019425">
    <property type="status" value="NOT_ANNOTATED_CDS"/>
    <property type="molecule type" value="Genomic_DNA"/>
</dbReference>
<evidence type="ECO:0000313" key="2">
    <source>
        <dbReference type="EnsemblMetazoa" id="ACUA028230-PA"/>
    </source>
</evidence>
<reference evidence="3" key="1">
    <citation type="submission" date="2013-09" db="EMBL/GenBank/DDBJ databases">
        <title>The Genome Sequence of Anopheles culicifacies species A.</title>
        <authorList>
            <consortium name="The Broad Institute Genomics Platform"/>
            <person name="Neafsey D.E."/>
            <person name="Besansky N."/>
            <person name="Howell P."/>
            <person name="Walton C."/>
            <person name="Young S.K."/>
            <person name="Zeng Q."/>
            <person name="Gargeya S."/>
            <person name="Fitzgerald M."/>
            <person name="Haas B."/>
            <person name="Abouelleil A."/>
            <person name="Allen A.W."/>
            <person name="Alvarado L."/>
            <person name="Arachchi H.M."/>
            <person name="Berlin A.M."/>
            <person name="Chapman S.B."/>
            <person name="Gainer-Dewar J."/>
            <person name="Goldberg J."/>
            <person name="Griggs A."/>
            <person name="Gujja S."/>
            <person name="Hansen M."/>
            <person name="Howarth C."/>
            <person name="Imamovic A."/>
            <person name="Ireland A."/>
            <person name="Larimer J."/>
            <person name="McCowan C."/>
            <person name="Murphy C."/>
            <person name="Pearson M."/>
            <person name="Poon T.W."/>
            <person name="Priest M."/>
            <person name="Roberts A."/>
            <person name="Saif S."/>
            <person name="Shea T."/>
            <person name="Sisk P."/>
            <person name="Sykes S."/>
            <person name="Wortman J."/>
            <person name="Nusbaum C."/>
            <person name="Birren B."/>
        </authorList>
    </citation>
    <scope>NUCLEOTIDE SEQUENCE [LARGE SCALE GENOMIC DNA]</scope>
    <source>
        <strain evidence="3">A-37</strain>
    </source>
</reference>
<dbReference type="PANTHER" id="PTHR32251">
    <property type="entry name" value="3-OXO-5-ALPHA-STEROID 4-DEHYDROGENASE"/>
    <property type="match status" value="1"/>
</dbReference>
<keyword evidence="3" id="KW-1185">Reference proteome</keyword>
<evidence type="ECO:0000313" key="3">
    <source>
        <dbReference type="Proteomes" id="UP000075883"/>
    </source>
</evidence>
<keyword evidence="1" id="KW-0472">Membrane</keyword>
<proteinExistence type="predicted"/>
<name>A0A182MWU2_9DIPT</name>
<dbReference type="PANTHER" id="PTHR32251:SF15">
    <property type="entry name" value="3-OXO-5-ALPHA-STEROID 4-DEHYDROGENASE (DUF1295)"/>
    <property type="match status" value="1"/>
</dbReference>